<keyword evidence="3" id="KW-1185">Reference proteome</keyword>
<dbReference type="AlphaFoldDB" id="A0A7I8VV15"/>
<gene>
    <name evidence="2" type="ORF">DGYR_LOCUS8266</name>
</gene>
<organism evidence="2 3">
    <name type="scientific">Dimorphilus gyrociliatus</name>
    <dbReference type="NCBI Taxonomy" id="2664684"/>
    <lineage>
        <taxon>Eukaryota</taxon>
        <taxon>Metazoa</taxon>
        <taxon>Spiralia</taxon>
        <taxon>Lophotrochozoa</taxon>
        <taxon>Annelida</taxon>
        <taxon>Polychaeta</taxon>
        <taxon>Polychaeta incertae sedis</taxon>
        <taxon>Dinophilidae</taxon>
        <taxon>Dimorphilus</taxon>
    </lineage>
</organism>
<reference evidence="2 3" key="1">
    <citation type="submission" date="2020-08" db="EMBL/GenBank/DDBJ databases">
        <authorList>
            <person name="Hejnol A."/>
        </authorList>
    </citation>
    <scope>NUCLEOTIDE SEQUENCE [LARGE SCALE GENOMIC DNA]</scope>
</reference>
<feature type="chain" id="PRO_5029808168" evidence="1">
    <location>
        <begin position="21"/>
        <end position="242"/>
    </location>
</feature>
<accession>A0A7I8VV15</accession>
<sequence length="242" mass="27312">MKVFSLSSFVGFALISTILGSLDSQPQIYHMIAVGDHGYFPICYDVGIETGGAVRLFSDDSMGLSITATTFDGHHIDSVNIIFKSKNFLINTKGFKVGSNELVAWENFRLGKLTSKNVTAMFEKNSILIKLETESNFLDVRITRREYKEGAFFLSICFPRLNPKNDTRKGIVGFLRNLSWKIENVAHFGKAEDELEEMVDLNFSTNTSSYKSIIRCDMVKRQSSQCCKLEIMKIIGHIDNFS</sequence>
<dbReference type="EMBL" id="CAJFCJ010000012">
    <property type="protein sequence ID" value="CAD5120133.1"/>
    <property type="molecule type" value="Genomic_DNA"/>
</dbReference>
<name>A0A7I8VV15_9ANNE</name>
<comment type="caution">
    <text evidence="2">The sequence shown here is derived from an EMBL/GenBank/DDBJ whole genome shotgun (WGS) entry which is preliminary data.</text>
</comment>
<dbReference type="Proteomes" id="UP000549394">
    <property type="component" value="Unassembled WGS sequence"/>
</dbReference>
<protein>
    <submittedName>
        <fullName evidence="2">DgyrCDS8711</fullName>
    </submittedName>
</protein>
<evidence type="ECO:0000313" key="3">
    <source>
        <dbReference type="Proteomes" id="UP000549394"/>
    </source>
</evidence>
<keyword evidence="1" id="KW-0732">Signal</keyword>
<feature type="signal peptide" evidence="1">
    <location>
        <begin position="1"/>
        <end position="20"/>
    </location>
</feature>
<evidence type="ECO:0000313" key="2">
    <source>
        <dbReference type="EMBL" id="CAD5120133.1"/>
    </source>
</evidence>
<evidence type="ECO:0000256" key="1">
    <source>
        <dbReference type="SAM" id="SignalP"/>
    </source>
</evidence>
<proteinExistence type="predicted"/>